<dbReference type="HOGENOM" id="CLU_012587_0_0_1"/>
<dbReference type="VEuPathDB" id="FungiDB:UREG_05837"/>
<dbReference type="Proteomes" id="UP000002058">
    <property type="component" value="Unassembled WGS sequence"/>
</dbReference>
<feature type="compositionally biased region" description="Low complexity" evidence="1">
    <location>
        <begin position="19"/>
        <end position="28"/>
    </location>
</feature>
<feature type="region of interest" description="Disordered" evidence="1">
    <location>
        <begin position="701"/>
        <end position="735"/>
    </location>
</feature>
<sequence>MPRKKKSQLSLTSEDTKAESSVAASVPASPDPQSPHSTVQGSAAKKSGEKSKPAAQPSTHWRYISSFHGPWLQLPPDILETLSYSNYASPRPHPIDPAVFFDIVKIRRSIDEATDLAVRAANGTTSSALGNSLNAANGILSGGSSAVLGLGIGGGGGHAKLSRERRHRMREHATQKLSKAYRLDEIAASVATMQSASALEDVAKLVLQRNEFDCDAKYVHFFHEKIPSRSLAQCTSLEPLDEIIASRPREGSTFRTRAVTRVFKEDYMGAARDLTEGLSVHRLYRTAHMEGRSGTESPNAGKVNEPQVMDIREELRVDEKNQPTGLETQLLFHRAGVYLSVACQHIASALEYLKLSEKESLSPQEPESEGGSAPSLSPAGKEAYRRWLEARKIVKTNARRALRDYMSFLSHFDYTPGLSCEVAEAFLRKVNYTASGNFGKPRRPRNHSGRLLESGNDDDGGSGKDSQSSLPSTIVYKVSDLFTAQPPADLPPFPAESQELVPASQTGGNATSDDRSSHEAVTYHPLLTDALHSLLLCHALVQTSSKELLRHAYMTARIARVCDGYPIFLAPRSPSRADWIEVISHVHDWIDLKQSWESLCTPAPLSQTQGIEKLDISEEEKRESRKHEAILEALGDDRVFDEASFRAAVQAREKRMEQQVQQRKTGGQGGSPLIKRWAQEDGKEYPICTERAEGIIRWIQEAPLTTGEGRAKGKRAKKKKGSKEDDEHVEGADHS</sequence>
<evidence type="ECO:0000313" key="2">
    <source>
        <dbReference type="EMBL" id="EEP80995.1"/>
    </source>
</evidence>
<dbReference type="OMA" id="WLQMPIE"/>
<feature type="region of interest" description="Disordered" evidence="1">
    <location>
        <begin position="1"/>
        <end position="57"/>
    </location>
</feature>
<accession>C4JTP8</accession>
<feature type="region of interest" description="Disordered" evidence="1">
    <location>
        <begin position="437"/>
        <end position="470"/>
    </location>
</feature>
<protein>
    <recommendedName>
        <fullName evidence="4">Histidine kinase group protein</fullName>
    </recommendedName>
</protein>
<dbReference type="GeneID" id="8443582"/>
<evidence type="ECO:0000313" key="3">
    <source>
        <dbReference type="Proteomes" id="UP000002058"/>
    </source>
</evidence>
<dbReference type="KEGG" id="ure:UREG_05837"/>
<dbReference type="InParanoid" id="C4JTP8"/>
<feature type="compositionally biased region" description="Basic residues" evidence="1">
    <location>
        <begin position="712"/>
        <end position="721"/>
    </location>
</feature>
<dbReference type="AlphaFoldDB" id="C4JTP8"/>
<name>C4JTP8_UNCRE</name>
<feature type="region of interest" description="Disordered" evidence="1">
    <location>
        <begin position="487"/>
        <end position="518"/>
    </location>
</feature>
<dbReference type="OrthoDB" id="420046at2759"/>
<keyword evidence="3" id="KW-1185">Reference proteome</keyword>
<dbReference type="STRING" id="336963.C4JTP8"/>
<organism evidence="2 3">
    <name type="scientific">Uncinocarpus reesii (strain UAMH 1704)</name>
    <dbReference type="NCBI Taxonomy" id="336963"/>
    <lineage>
        <taxon>Eukaryota</taxon>
        <taxon>Fungi</taxon>
        <taxon>Dikarya</taxon>
        <taxon>Ascomycota</taxon>
        <taxon>Pezizomycotina</taxon>
        <taxon>Eurotiomycetes</taxon>
        <taxon>Eurotiomycetidae</taxon>
        <taxon>Onygenales</taxon>
        <taxon>Onygenaceae</taxon>
        <taxon>Uncinocarpus</taxon>
    </lineage>
</organism>
<dbReference type="RefSeq" id="XP_002585148.1">
    <property type="nucleotide sequence ID" value="XM_002585102.1"/>
</dbReference>
<feature type="compositionally biased region" description="Basic and acidic residues" evidence="1">
    <location>
        <begin position="722"/>
        <end position="735"/>
    </location>
</feature>
<dbReference type="EMBL" id="CH476617">
    <property type="protein sequence ID" value="EEP80995.1"/>
    <property type="molecule type" value="Genomic_DNA"/>
</dbReference>
<evidence type="ECO:0000256" key="1">
    <source>
        <dbReference type="SAM" id="MobiDB-lite"/>
    </source>
</evidence>
<dbReference type="eggNOG" id="ENOG502QUMF">
    <property type="taxonomic scope" value="Eukaryota"/>
</dbReference>
<evidence type="ECO:0008006" key="4">
    <source>
        <dbReference type="Google" id="ProtNLM"/>
    </source>
</evidence>
<reference evidence="3" key="1">
    <citation type="journal article" date="2009" name="Genome Res.">
        <title>Comparative genomic analyses of the human fungal pathogens Coccidioides and their relatives.</title>
        <authorList>
            <person name="Sharpton T.J."/>
            <person name="Stajich J.E."/>
            <person name="Rounsley S.D."/>
            <person name="Gardner M.J."/>
            <person name="Wortman J.R."/>
            <person name="Jordar V.S."/>
            <person name="Maiti R."/>
            <person name="Kodira C.D."/>
            <person name="Neafsey D.E."/>
            <person name="Zeng Q."/>
            <person name="Hung C.-Y."/>
            <person name="McMahan C."/>
            <person name="Muszewska A."/>
            <person name="Grynberg M."/>
            <person name="Mandel M.A."/>
            <person name="Kellner E.M."/>
            <person name="Barker B.M."/>
            <person name="Galgiani J.N."/>
            <person name="Orbach M.J."/>
            <person name="Kirkland T.N."/>
            <person name="Cole G.T."/>
            <person name="Henn M.R."/>
            <person name="Birren B.W."/>
            <person name="Taylor J.W."/>
        </authorList>
    </citation>
    <scope>NUCLEOTIDE SEQUENCE [LARGE SCALE GENOMIC DNA]</scope>
    <source>
        <strain evidence="3">UAMH 1704</strain>
    </source>
</reference>
<gene>
    <name evidence="2" type="ORF">UREG_05837</name>
</gene>
<proteinExistence type="predicted"/>